<name>A0ABS2TDA5_9ACTO</name>
<dbReference type="CDD" id="cd03134">
    <property type="entry name" value="GATase1_PfpI_like"/>
    <property type="match status" value="1"/>
</dbReference>
<feature type="domain" description="DJ-1/PfpI" evidence="2">
    <location>
        <begin position="8"/>
        <end position="175"/>
    </location>
</feature>
<evidence type="ECO:0000259" key="2">
    <source>
        <dbReference type="Pfam" id="PF01965"/>
    </source>
</evidence>
<protein>
    <submittedName>
        <fullName evidence="3">Type 1 glutamine amidotransferase</fullName>
    </submittedName>
</protein>
<dbReference type="Proteomes" id="UP000705983">
    <property type="component" value="Unassembled WGS sequence"/>
</dbReference>
<evidence type="ECO:0000256" key="1">
    <source>
        <dbReference type="ARBA" id="ARBA00008542"/>
    </source>
</evidence>
<comment type="caution">
    <text evidence="3">The sequence shown here is derived from an EMBL/GenBank/DDBJ whole genome shotgun (WGS) entry which is preliminary data.</text>
</comment>
<dbReference type="Pfam" id="PF01965">
    <property type="entry name" value="DJ-1_PfpI"/>
    <property type="match status" value="1"/>
</dbReference>
<gene>
    <name evidence="3" type="ORF">JVW63_01010</name>
</gene>
<dbReference type="PANTHER" id="PTHR42733:SF12">
    <property type="entry name" value="PROTEINASE"/>
    <property type="match status" value="1"/>
</dbReference>
<dbReference type="RefSeq" id="WP_187995884.1">
    <property type="nucleotide sequence ID" value="NZ_JACEXG010000001.1"/>
</dbReference>
<organism evidence="3 4">
    <name type="scientific">Flaviflexus equikiangi</name>
    <dbReference type="NCBI Taxonomy" id="2758573"/>
    <lineage>
        <taxon>Bacteria</taxon>
        <taxon>Bacillati</taxon>
        <taxon>Actinomycetota</taxon>
        <taxon>Actinomycetes</taxon>
        <taxon>Actinomycetales</taxon>
        <taxon>Actinomycetaceae</taxon>
        <taxon>Flaviflexus</taxon>
    </lineage>
</organism>
<sequence length="185" mass="19812">MTELTGQKIAFLTKRGVEQPELTEPWKAIEAAGGQPVLVSDEPGTITAMIGDWDHGDEFQVDVTLDDANPDDYLGLVLPGGTLNSDKLRTNEKAHAFVRAFMDAGKPVAPICHGAWVMIDAGVIAGRILTSTTRIKTDLVNAGATWVDEEFHTDGNLLSSRSPRDLPAFNAGIVKAFAAAARGER</sequence>
<dbReference type="EMBL" id="JAFFJS010000001">
    <property type="protein sequence ID" value="MBM9432292.1"/>
    <property type="molecule type" value="Genomic_DNA"/>
</dbReference>
<keyword evidence="3" id="KW-0315">Glutamine amidotransferase</keyword>
<dbReference type="InterPro" id="IPR002818">
    <property type="entry name" value="DJ-1/PfpI"/>
</dbReference>
<keyword evidence="4" id="KW-1185">Reference proteome</keyword>
<dbReference type="SUPFAM" id="SSF52317">
    <property type="entry name" value="Class I glutamine amidotransferase-like"/>
    <property type="match status" value="1"/>
</dbReference>
<dbReference type="NCBIfam" id="TIGR01382">
    <property type="entry name" value="PfpI"/>
    <property type="match status" value="1"/>
</dbReference>
<dbReference type="Gene3D" id="3.40.50.880">
    <property type="match status" value="1"/>
</dbReference>
<evidence type="ECO:0000313" key="4">
    <source>
        <dbReference type="Proteomes" id="UP000705983"/>
    </source>
</evidence>
<dbReference type="PROSITE" id="PS51276">
    <property type="entry name" value="PEPTIDASE_C56_PFPI"/>
    <property type="match status" value="1"/>
</dbReference>
<dbReference type="InterPro" id="IPR006286">
    <property type="entry name" value="C56_PfpI-like"/>
</dbReference>
<accession>A0ABS2TDA5</accession>
<dbReference type="PANTHER" id="PTHR42733">
    <property type="entry name" value="DJ-1 PROTEIN"/>
    <property type="match status" value="1"/>
</dbReference>
<dbReference type="InterPro" id="IPR029062">
    <property type="entry name" value="Class_I_gatase-like"/>
</dbReference>
<evidence type="ECO:0000313" key="3">
    <source>
        <dbReference type="EMBL" id="MBM9432292.1"/>
    </source>
</evidence>
<comment type="similarity">
    <text evidence="1">Belongs to the peptidase C56 family.</text>
</comment>
<reference evidence="4" key="1">
    <citation type="submission" date="2021-02" db="EMBL/GenBank/DDBJ databases">
        <title>Leucobacter sp. CX169.</title>
        <authorList>
            <person name="Cheng Y."/>
        </authorList>
    </citation>
    <scope>NUCLEOTIDE SEQUENCE [LARGE SCALE GENOMIC DNA]</scope>
    <source>
        <strain evidence="4">JY899</strain>
    </source>
</reference>
<proteinExistence type="inferred from homology"/>